<comment type="similarity">
    <text evidence="1 5">Belongs to the iron/ascorbate-dependent oxidoreductase family.</text>
</comment>
<evidence type="ECO:0000256" key="4">
    <source>
        <dbReference type="ARBA" id="ARBA00023004"/>
    </source>
</evidence>
<dbReference type="InterPro" id="IPR026992">
    <property type="entry name" value="DIOX_N"/>
</dbReference>
<keyword evidence="3" id="KW-0847">Vitamin C</keyword>
<name>A0A8T1R6Z0_CARIL</name>
<dbReference type="InterPro" id="IPR005123">
    <property type="entry name" value="Oxoglu/Fe-dep_dioxygenase_dom"/>
</dbReference>
<organism evidence="7 8">
    <name type="scientific">Carya illinoinensis</name>
    <name type="common">Pecan</name>
    <dbReference type="NCBI Taxonomy" id="32201"/>
    <lineage>
        <taxon>Eukaryota</taxon>
        <taxon>Viridiplantae</taxon>
        <taxon>Streptophyta</taxon>
        <taxon>Embryophyta</taxon>
        <taxon>Tracheophyta</taxon>
        <taxon>Spermatophyta</taxon>
        <taxon>Magnoliopsida</taxon>
        <taxon>eudicotyledons</taxon>
        <taxon>Gunneridae</taxon>
        <taxon>Pentapetalae</taxon>
        <taxon>rosids</taxon>
        <taxon>fabids</taxon>
        <taxon>Fagales</taxon>
        <taxon>Juglandaceae</taxon>
        <taxon>Carya</taxon>
    </lineage>
</organism>
<dbReference type="GO" id="GO:0046872">
    <property type="term" value="F:metal ion binding"/>
    <property type="evidence" value="ECO:0007669"/>
    <property type="project" value="UniProtKB-KW"/>
</dbReference>
<protein>
    <recommendedName>
        <fullName evidence="6">Fe2OG dioxygenase domain-containing protein</fullName>
    </recommendedName>
</protein>
<dbReference type="FunFam" id="2.60.120.330:FF:000018">
    <property type="entry name" value="2-oxoglutarate (2OG) and Fe(II)-dependent oxygenase superfamily protein"/>
    <property type="match status" value="1"/>
</dbReference>
<dbReference type="Pfam" id="PF14226">
    <property type="entry name" value="DIOX_N"/>
    <property type="match status" value="1"/>
</dbReference>
<dbReference type="Proteomes" id="UP000811609">
    <property type="component" value="Chromosome 3"/>
</dbReference>
<keyword evidence="4 5" id="KW-0408">Iron</keyword>
<evidence type="ECO:0000313" key="8">
    <source>
        <dbReference type="Proteomes" id="UP000811609"/>
    </source>
</evidence>
<evidence type="ECO:0000259" key="6">
    <source>
        <dbReference type="PROSITE" id="PS51471"/>
    </source>
</evidence>
<evidence type="ECO:0000256" key="3">
    <source>
        <dbReference type="ARBA" id="ARBA00022896"/>
    </source>
</evidence>
<sequence length="363" mass="41316">MALPSVEEMSIKGDEPPPEYIVKDFTFGSIESSPSLGSIPIINIGLFSSQLSPSHDHHSKQVEDELEKLRSALSSGAIGHGMSSSFLDKVREVAKQFFDLPAEEKQKYSRAVNESEGYGNDVVVSEKQVLDWSYRLTLRVFPEDLRRLHLWPQNPTDFGEMLHEYGTRTKSVIDLLFKAMAKSLKLEEDSFSKQFGDRVLMQTRFNFYPPCSRPDQVLGVKPHTDRSGITILLQDGEVEGLQVFIEDRWVRVPIIPDALLVNLGDQMQIMSNGIFKSPMHRVVTNTEKMRLSVATFSEPEPHREIGPVDLLIDENRPRLYRNVKNYGAINYECFQKGTVALETVRVLITLNYRQRSLPITLNM</sequence>
<comment type="caution">
    <text evidence="7">The sequence shown here is derived from an EMBL/GenBank/DDBJ whole genome shotgun (WGS) entry which is preliminary data.</text>
</comment>
<proteinExistence type="inferred from homology"/>
<keyword evidence="8" id="KW-1185">Reference proteome</keyword>
<evidence type="ECO:0000256" key="1">
    <source>
        <dbReference type="ARBA" id="ARBA00008056"/>
    </source>
</evidence>
<dbReference type="PANTHER" id="PTHR47991">
    <property type="entry name" value="OXOGLUTARATE/IRON-DEPENDENT DIOXYGENASE"/>
    <property type="match status" value="1"/>
</dbReference>
<reference evidence="7" key="1">
    <citation type="submission" date="2020-12" db="EMBL/GenBank/DDBJ databases">
        <title>WGS assembly of Carya illinoinensis cv. Pawnee.</title>
        <authorList>
            <person name="Platts A."/>
            <person name="Shu S."/>
            <person name="Wright S."/>
            <person name="Barry K."/>
            <person name="Edger P."/>
            <person name="Pires J.C."/>
            <person name="Schmutz J."/>
        </authorList>
    </citation>
    <scope>NUCLEOTIDE SEQUENCE</scope>
    <source>
        <tissue evidence="7">Leaf</tissue>
    </source>
</reference>
<dbReference type="GO" id="GO:0016491">
    <property type="term" value="F:oxidoreductase activity"/>
    <property type="evidence" value="ECO:0007669"/>
    <property type="project" value="UniProtKB-KW"/>
</dbReference>
<dbReference type="InterPro" id="IPR044861">
    <property type="entry name" value="IPNS-like_FE2OG_OXY"/>
</dbReference>
<keyword evidence="5" id="KW-0560">Oxidoreductase</keyword>
<evidence type="ECO:0000313" key="7">
    <source>
        <dbReference type="EMBL" id="KAG6662567.1"/>
    </source>
</evidence>
<accession>A0A8T1R6Z0</accession>
<keyword evidence="2 5" id="KW-0479">Metal-binding</keyword>
<dbReference type="Pfam" id="PF03171">
    <property type="entry name" value="2OG-FeII_Oxy"/>
    <property type="match status" value="1"/>
</dbReference>
<dbReference type="AlphaFoldDB" id="A0A8T1R6Z0"/>
<gene>
    <name evidence="7" type="ORF">CIPAW_03G251600</name>
</gene>
<evidence type="ECO:0000256" key="5">
    <source>
        <dbReference type="RuleBase" id="RU003682"/>
    </source>
</evidence>
<dbReference type="GO" id="GO:0031418">
    <property type="term" value="F:L-ascorbic acid binding"/>
    <property type="evidence" value="ECO:0007669"/>
    <property type="project" value="UniProtKB-KW"/>
</dbReference>
<evidence type="ECO:0000256" key="2">
    <source>
        <dbReference type="ARBA" id="ARBA00022723"/>
    </source>
</evidence>
<dbReference type="InterPro" id="IPR050295">
    <property type="entry name" value="Plant_2OG-oxidoreductases"/>
</dbReference>
<dbReference type="PROSITE" id="PS51471">
    <property type="entry name" value="FE2OG_OXY"/>
    <property type="match status" value="1"/>
</dbReference>
<dbReference type="EMBL" id="CM031811">
    <property type="protein sequence ID" value="KAG6662567.1"/>
    <property type="molecule type" value="Genomic_DNA"/>
</dbReference>
<feature type="domain" description="Fe2OG dioxygenase" evidence="6">
    <location>
        <begin position="199"/>
        <end position="299"/>
    </location>
</feature>